<protein>
    <recommendedName>
        <fullName evidence="5">protein adenylyltransferase</fullName>
        <ecNumber evidence="5">2.7.7.108</ecNumber>
    </recommendedName>
</protein>
<accession>A0A261GBG0</accession>
<dbReference type="EC" id="2.7.7.108" evidence="5"/>
<dbReference type="RefSeq" id="WP_094692094.1">
    <property type="nucleotide sequence ID" value="NZ_CALENZ010000032.1"/>
</dbReference>
<organism evidence="10 11">
    <name type="scientific">Bifidobacterium aquikefiri</name>
    <dbReference type="NCBI Taxonomy" id="1653207"/>
    <lineage>
        <taxon>Bacteria</taxon>
        <taxon>Bacillati</taxon>
        <taxon>Actinomycetota</taxon>
        <taxon>Actinomycetes</taxon>
        <taxon>Bifidobacteriales</taxon>
        <taxon>Bifidobacteriaceae</taxon>
        <taxon>Bifidobacterium</taxon>
    </lineage>
</organism>
<dbReference type="Gene3D" id="1.10.3290.10">
    <property type="entry name" value="Fido-like domain"/>
    <property type="match status" value="1"/>
</dbReference>
<evidence type="ECO:0000256" key="6">
    <source>
        <dbReference type="ARBA" id="ARBA00047939"/>
    </source>
</evidence>
<dbReference type="GO" id="GO:0005524">
    <property type="term" value="F:ATP binding"/>
    <property type="evidence" value="ECO:0007669"/>
    <property type="project" value="UniProtKB-KW"/>
</dbReference>
<dbReference type="PANTHER" id="PTHR39560:SF1">
    <property type="entry name" value="PROTEIN ADENYLYLTRANSFERASE FIC-RELATED"/>
    <property type="match status" value="1"/>
</dbReference>
<feature type="region of interest" description="Disordered" evidence="8">
    <location>
        <begin position="205"/>
        <end position="273"/>
    </location>
</feature>
<evidence type="ECO:0000256" key="5">
    <source>
        <dbReference type="ARBA" id="ARBA00034531"/>
    </source>
</evidence>
<dbReference type="GeneID" id="98294776"/>
<dbReference type="InterPro" id="IPR003812">
    <property type="entry name" value="Fido"/>
</dbReference>
<dbReference type="PROSITE" id="PS51459">
    <property type="entry name" value="FIDO"/>
    <property type="match status" value="1"/>
</dbReference>
<dbReference type="InterPro" id="IPR036597">
    <property type="entry name" value="Fido-like_dom_sf"/>
</dbReference>
<feature type="compositionally biased region" description="Basic and acidic residues" evidence="8">
    <location>
        <begin position="233"/>
        <end position="257"/>
    </location>
</feature>
<evidence type="ECO:0000256" key="2">
    <source>
        <dbReference type="ARBA" id="ARBA00022695"/>
    </source>
</evidence>
<comment type="catalytic activity">
    <reaction evidence="6">
        <text>L-threonyl-[protein] + ATP = 3-O-(5'-adenylyl)-L-threonyl-[protein] + diphosphate</text>
        <dbReference type="Rhea" id="RHEA:54292"/>
        <dbReference type="Rhea" id="RHEA-COMP:11060"/>
        <dbReference type="Rhea" id="RHEA-COMP:13847"/>
        <dbReference type="ChEBI" id="CHEBI:30013"/>
        <dbReference type="ChEBI" id="CHEBI:30616"/>
        <dbReference type="ChEBI" id="CHEBI:33019"/>
        <dbReference type="ChEBI" id="CHEBI:138113"/>
        <dbReference type="EC" id="2.7.7.108"/>
    </reaction>
</comment>
<keyword evidence="1" id="KW-0808">Transferase</keyword>
<dbReference type="Proteomes" id="UP000216451">
    <property type="component" value="Unassembled WGS sequence"/>
</dbReference>
<proteinExistence type="predicted"/>
<name>A0A261GBG0_9BIFI</name>
<dbReference type="GO" id="GO:0051302">
    <property type="term" value="P:regulation of cell division"/>
    <property type="evidence" value="ECO:0007669"/>
    <property type="project" value="TreeGrafter"/>
</dbReference>
<dbReference type="Pfam" id="PF02661">
    <property type="entry name" value="Fic"/>
    <property type="match status" value="1"/>
</dbReference>
<comment type="catalytic activity">
    <reaction evidence="7">
        <text>L-tyrosyl-[protein] + ATP = O-(5'-adenylyl)-L-tyrosyl-[protein] + diphosphate</text>
        <dbReference type="Rhea" id="RHEA:54288"/>
        <dbReference type="Rhea" id="RHEA-COMP:10136"/>
        <dbReference type="Rhea" id="RHEA-COMP:13846"/>
        <dbReference type="ChEBI" id="CHEBI:30616"/>
        <dbReference type="ChEBI" id="CHEBI:33019"/>
        <dbReference type="ChEBI" id="CHEBI:46858"/>
        <dbReference type="ChEBI" id="CHEBI:83624"/>
        <dbReference type="EC" id="2.7.7.108"/>
    </reaction>
</comment>
<comment type="caution">
    <text evidence="10">The sequence shown here is derived from an EMBL/GenBank/DDBJ whole genome shotgun (WGS) entry which is preliminary data.</text>
</comment>
<sequence>MNDDAGIDPYLISGTNVLRNKVDAHTEQELADAENDLVNARYSKLSSTPLTAEGTVSQLQWIHHYLFQDVYEWAGRIRTIDMSKGGGSVFQPLQLFATGVQYAETTLRDDLMLQGLDRDQFIERLAVNFDNFNTLHPFREGNGRTQRVFWTLIARDAGWGLDWAQISKRENDIASFVAHENVDYHPLESMFDRIVHPLPPEQDRRLLPSIGLTSGSHDDTETPNVYQALSDSEYERQRQRYSYQKKDGSEAQTKEGCQRLTPGTQSENQVSRNRTILARRFAAEAQRGR</sequence>
<evidence type="ECO:0000256" key="7">
    <source>
        <dbReference type="ARBA" id="ARBA00048696"/>
    </source>
</evidence>
<evidence type="ECO:0000256" key="8">
    <source>
        <dbReference type="SAM" id="MobiDB-lite"/>
    </source>
</evidence>
<evidence type="ECO:0000256" key="4">
    <source>
        <dbReference type="ARBA" id="ARBA00022840"/>
    </source>
</evidence>
<reference evidence="10 11" key="1">
    <citation type="journal article" date="2017" name="BMC Genomics">
        <title>Comparative genomic and phylogenomic analyses of the Bifidobacteriaceae family.</title>
        <authorList>
            <person name="Lugli G.A."/>
            <person name="Milani C."/>
            <person name="Turroni F."/>
            <person name="Duranti S."/>
            <person name="Mancabelli L."/>
            <person name="Mangifesta M."/>
            <person name="Ferrario C."/>
            <person name="Modesto M."/>
            <person name="Mattarelli P."/>
            <person name="Jiri K."/>
            <person name="van Sinderen D."/>
            <person name="Ventura M."/>
        </authorList>
    </citation>
    <scope>NUCLEOTIDE SEQUENCE [LARGE SCALE GENOMIC DNA]</scope>
    <source>
        <strain evidence="10 11">LMG 28769</strain>
    </source>
</reference>
<evidence type="ECO:0000313" key="10">
    <source>
        <dbReference type="EMBL" id="OZG68771.1"/>
    </source>
</evidence>
<evidence type="ECO:0000256" key="3">
    <source>
        <dbReference type="ARBA" id="ARBA00022741"/>
    </source>
</evidence>
<dbReference type="GO" id="GO:0070733">
    <property type="term" value="F:AMPylase activity"/>
    <property type="evidence" value="ECO:0007669"/>
    <property type="project" value="UniProtKB-EC"/>
</dbReference>
<dbReference type="EMBL" id="MWXA01000001">
    <property type="protein sequence ID" value="OZG68771.1"/>
    <property type="molecule type" value="Genomic_DNA"/>
</dbReference>
<dbReference type="PANTHER" id="PTHR39560">
    <property type="entry name" value="PROTEIN ADENYLYLTRANSFERASE FIC-RELATED"/>
    <property type="match status" value="1"/>
</dbReference>
<feature type="compositionally biased region" description="Polar residues" evidence="8">
    <location>
        <begin position="261"/>
        <end position="273"/>
    </location>
</feature>
<feature type="domain" description="Fido" evidence="9">
    <location>
        <begin position="54"/>
        <end position="196"/>
    </location>
</feature>
<dbReference type="SUPFAM" id="SSF140931">
    <property type="entry name" value="Fic-like"/>
    <property type="match status" value="1"/>
</dbReference>
<keyword evidence="4" id="KW-0067">ATP-binding</keyword>
<evidence type="ECO:0000313" key="11">
    <source>
        <dbReference type="Proteomes" id="UP000216451"/>
    </source>
</evidence>
<dbReference type="AlphaFoldDB" id="A0A261GBG0"/>
<keyword evidence="11" id="KW-1185">Reference proteome</keyword>
<evidence type="ECO:0000259" key="9">
    <source>
        <dbReference type="PROSITE" id="PS51459"/>
    </source>
</evidence>
<keyword evidence="3" id="KW-0547">Nucleotide-binding</keyword>
<gene>
    <name evidence="10" type="ORF">BAQU_0072</name>
</gene>
<dbReference type="OrthoDB" id="9813719at2"/>
<keyword evidence="2" id="KW-0548">Nucleotidyltransferase</keyword>
<evidence type="ECO:0000256" key="1">
    <source>
        <dbReference type="ARBA" id="ARBA00022679"/>
    </source>
</evidence>